<sequence>MNKRDLRGAYHKADFDYKMSNIFIFEYTVIVPIIVGLFFKSWYAGIWSFLILIVIAPIKIVGLFLAVVFTIMWVFVGWSIGYSIDGLHARILGALISFVIGFGVHASALAYLLDFLGSD</sequence>
<dbReference type="RefSeq" id="WP_029103642.1">
    <property type="nucleotide sequence ID" value="NZ_UGQB01000002.1"/>
</dbReference>
<feature type="transmembrane region" description="Helical" evidence="1">
    <location>
        <begin position="21"/>
        <end position="39"/>
    </location>
</feature>
<evidence type="ECO:0000313" key="2">
    <source>
        <dbReference type="EMBL" id="STZ01578.1"/>
    </source>
</evidence>
<feature type="transmembrane region" description="Helical" evidence="1">
    <location>
        <begin position="90"/>
        <end position="113"/>
    </location>
</feature>
<dbReference type="STRING" id="1122244.GCA_000426885_02266"/>
<keyword evidence="1" id="KW-0472">Membrane</keyword>
<proteinExistence type="predicted"/>
<dbReference type="AlphaFoldDB" id="A0A378QLC9"/>
<keyword evidence="1" id="KW-1133">Transmembrane helix</keyword>
<keyword evidence="3" id="KW-1185">Reference proteome</keyword>
<keyword evidence="1" id="KW-0812">Transmembrane</keyword>
<evidence type="ECO:0000313" key="3">
    <source>
        <dbReference type="Proteomes" id="UP000254065"/>
    </source>
</evidence>
<dbReference type="EMBL" id="UGQB01000002">
    <property type="protein sequence ID" value="STZ01578.1"/>
    <property type="molecule type" value="Genomic_DNA"/>
</dbReference>
<dbReference type="OrthoDB" id="3008506at2"/>
<name>A0A378QLC9_9GAMM</name>
<reference evidence="2 3" key="1">
    <citation type="submission" date="2018-06" db="EMBL/GenBank/DDBJ databases">
        <authorList>
            <consortium name="Pathogen Informatics"/>
            <person name="Doyle S."/>
        </authorList>
    </citation>
    <scope>NUCLEOTIDE SEQUENCE [LARGE SCALE GENOMIC DNA]</scope>
    <source>
        <strain evidence="2 3">NCTC12877</strain>
    </source>
</reference>
<protein>
    <submittedName>
        <fullName evidence="2">Uncharacterized protein</fullName>
    </submittedName>
</protein>
<feature type="transmembrane region" description="Helical" evidence="1">
    <location>
        <begin position="45"/>
        <end position="78"/>
    </location>
</feature>
<organism evidence="2 3">
    <name type="scientific">Moraxella caprae</name>
    <dbReference type="NCBI Taxonomy" id="90240"/>
    <lineage>
        <taxon>Bacteria</taxon>
        <taxon>Pseudomonadati</taxon>
        <taxon>Pseudomonadota</taxon>
        <taxon>Gammaproteobacteria</taxon>
        <taxon>Moraxellales</taxon>
        <taxon>Moraxellaceae</taxon>
        <taxon>Moraxella</taxon>
    </lineage>
</organism>
<dbReference type="Proteomes" id="UP000254065">
    <property type="component" value="Unassembled WGS sequence"/>
</dbReference>
<gene>
    <name evidence="2" type="ORF">NCTC12877_00041</name>
</gene>
<accession>A0A378QLC9</accession>
<evidence type="ECO:0000256" key="1">
    <source>
        <dbReference type="SAM" id="Phobius"/>
    </source>
</evidence>